<evidence type="ECO:0000313" key="2">
    <source>
        <dbReference type="EMBL" id="KAJ1357842.1"/>
    </source>
</evidence>
<dbReference type="InterPro" id="IPR026913">
    <property type="entry name" value="METTL24"/>
</dbReference>
<gene>
    <name evidence="2" type="ORF">KIN20_016100</name>
</gene>
<name>A0AAD5MFX3_PARTN</name>
<dbReference type="Gene3D" id="3.40.50.150">
    <property type="entry name" value="Vaccinia Virus protein VP39"/>
    <property type="match status" value="1"/>
</dbReference>
<dbReference type="SUPFAM" id="SSF53335">
    <property type="entry name" value="S-adenosyl-L-methionine-dependent methyltransferases"/>
    <property type="match status" value="1"/>
</dbReference>
<protein>
    <recommendedName>
        <fullName evidence="1">Methyltransferase domain-containing protein</fullName>
    </recommendedName>
</protein>
<dbReference type="PANTHER" id="PTHR32026:SF27">
    <property type="entry name" value="METHYLTRANSFERASE FKBM DOMAIN-CONTAINING PROTEIN-RELATED"/>
    <property type="match status" value="1"/>
</dbReference>
<comment type="caution">
    <text evidence="2">The sequence shown here is derived from an EMBL/GenBank/DDBJ whole genome shotgun (WGS) entry which is preliminary data.</text>
</comment>
<dbReference type="InterPro" id="IPR025714">
    <property type="entry name" value="Methyltranfer_dom"/>
</dbReference>
<feature type="domain" description="Methyltransferase" evidence="1">
    <location>
        <begin position="24"/>
        <end position="216"/>
    </location>
</feature>
<accession>A0AAD5MFX3</accession>
<evidence type="ECO:0000259" key="1">
    <source>
        <dbReference type="Pfam" id="PF13383"/>
    </source>
</evidence>
<dbReference type="AlphaFoldDB" id="A0AAD5MFX3"/>
<evidence type="ECO:0000313" key="3">
    <source>
        <dbReference type="Proteomes" id="UP001196413"/>
    </source>
</evidence>
<dbReference type="Proteomes" id="UP001196413">
    <property type="component" value="Unassembled WGS sequence"/>
</dbReference>
<dbReference type="InterPro" id="IPR029063">
    <property type="entry name" value="SAM-dependent_MTases_sf"/>
</dbReference>
<keyword evidence="3" id="KW-1185">Reference proteome</keyword>
<sequence length="237" mass="27453">MIELYKAQVPQRRAYFQTVIDSPSRNYMYLYNNLAQEVFCPELVRIGTTNDGGKWICSPFRIPSQCNIISLGLYNEVTFEQELQYVINNRCNIYAYDMNEQLPKTIEILEKIRTKSRVATISSTTDENKNMYTVDYLMELEGISEFEILKVDIEGSEFDVIPPLLHKQKPAQIMIEIHGTPSETASLLRVISNQGYWLYSYEINGAWHNLCEFSFLHETAFARYGAYTNGEISELMS</sequence>
<dbReference type="EMBL" id="JAHQIW010003251">
    <property type="protein sequence ID" value="KAJ1357842.1"/>
    <property type="molecule type" value="Genomic_DNA"/>
</dbReference>
<dbReference type="PANTHER" id="PTHR32026">
    <property type="entry name" value="METHYLTRANSFERASE-LIKE PROTEIN 24"/>
    <property type="match status" value="1"/>
</dbReference>
<proteinExistence type="predicted"/>
<reference evidence="2" key="1">
    <citation type="submission" date="2021-06" db="EMBL/GenBank/DDBJ databases">
        <title>Parelaphostrongylus tenuis whole genome reference sequence.</title>
        <authorList>
            <person name="Garwood T.J."/>
            <person name="Larsen P.A."/>
            <person name="Fountain-Jones N.M."/>
            <person name="Garbe J.R."/>
            <person name="Macchietto M.G."/>
            <person name="Kania S.A."/>
            <person name="Gerhold R.W."/>
            <person name="Richards J.E."/>
            <person name="Wolf T.M."/>
        </authorList>
    </citation>
    <scope>NUCLEOTIDE SEQUENCE</scope>
    <source>
        <strain evidence="2">MNPRO001-30</strain>
        <tissue evidence="2">Meninges</tissue>
    </source>
</reference>
<organism evidence="2 3">
    <name type="scientific">Parelaphostrongylus tenuis</name>
    <name type="common">Meningeal worm</name>
    <dbReference type="NCBI Taxonomy" id="148309"/>
    <lineage>
        <taxon>Eukaryota</taxon>
        <taxon>Metazoa</taxon>
        <taxon>Ecdysozoa</taxon>
        <taxon>Nematoda</taxon>
        <taxon>Chromadorea</taxon>
        <taxon>Rhabditida</taxon>
        <taxon>Rhabditina</taxon>
        <taxon>Rhabditomorpha</taxon>
        <taxon>Strongyloidea</taxon>
        <taxon>Metastrongylidae</taxon>
        <taxon>Parelaphostrongylus</taxon>
    </lineage>
</organism>
<dbReference type="Pfam" id="PF13383">
    <property type="entry name" value="Methyltransf_22"/>
    <property type="match status" value="1"/>
</dbReference>